<sequence>MPLIIQERSQAEEHAVAAGDTLASIAAAKCPALGWKTLALYNFGTARPAEVRRALCETVGVALATLADPALEGTPEQLKLQPDADLAPKLKIPKAWEKDGLSTQQTHTVNVNPLKPANAVRILELDKWFIPEQEQCAVRYELQGEGSRADKLSFEVYANQYCDATDWNRGFGSFGDPAALVDVPVTITDLASQSAERSSHGLPGDGWKGEVTTTQGMLGRKTGTAAKRHINVAFSPYTAHFRYHKADGDKTAHLVLEPFWPQWEETKSEPAATGTVEGGGVRIAWTNAAKADLGAVEVFDATGRRVHVAALSGTALDAGAQSLLWNGDYLPGLLNGRFGTRHDDDSAVLDKHLVFRSAPYVYKVTTFVRKKKDDSLKVKWEVRNTGRLAEGLLEIVDGKGRVVYQKPLGKGRLSGKQEQAWDGKYPDGLKNSLGGDTLVPADMPYRARLQAHTPFCEPEGLALAVMHTEVRLYVHRENHAPSDLRCDPTITRPGLAIGLGPLVPGDLPAQGDALWNRWKLAEYGFHPGPVTAGGAGTADFQLATREFKRSVPADGSVAAPNFRRQNLDGGNDVAENGELTTALATIRAGDKRAWFGDPALVLGNSDAPDLTPAEAERRLRDPAQQLVVWVDDRQYYTDAGATVDDTNASYTTGNAAANTFGLMNYRGGMSVADAKVATDAQAVARPWLPLQARLALLGRADELDTPFDEARLAMADPAQRAAMARAIGPLRIDWSCEETGADVSTIDTGMTDYVKQYVRSRYHVGSTLHQQQATHTPPGVGRALRYANCPEALGGTRPASLASHAEKHFGTADLSLAPWRAAPVAAVETVMTVVHDHLSAGQRDKTDLFIPHIGTAGAYFHPSNIAGDGYRVRAELRFEKAGDYAFPNVDALKARYPVAPQAQTAALRLWRRTSFRGYVCWGAATGNWGSSFIDVFRNHYRGAHVYYVHEGGAPQTFNATDVFDPAVAAHRTRYNNIISNNVSNATLKDVSRMTLKTDQIWPWAGRTDMGWPWPSAVVPNPAGRAAVVNNLQELIFNHTWRKFRYSLITALVREIEKKGFMRGHLMVEFVASEACCYQAYACNAAPSHTHVYLERGAAPGTRMQGQACPAAGCGGTLSSTGQWSRNMTAIPLPAVGSALGATWLFWQGESIDRLKAVWAHEVMHHRHGEHAANAPGAAATLHDSQANTRETGWGAINGGGVANGWDRRCIMSYSDAWYGELGCFCGKCLLRNRGWRVSTLVNPASDRNEA</sequence>
<name>A0A0K8NU01_PISS1</name>
<dbReference type="Proteomes" id="UP000037660">
    <property type="component" value="Unassembled WGS sequence"/>
</dbReference>
<dbReference type="RefSeq" id="WP_054017994.1">
    <property type="nucleotide sequence ID" value="NZ_BBYR01000002.1"/>
</dbReference>
<proteinExistence type="predicted"/>
<dbReference type="EMBL" id="BBYR01000002">
    <property type="protein sequence ID" value="GAP33843.1"/>
    <property type="molecule type" value="Genomic_DNA"/>
</dbReference>
<comment type="caution">
    <text evidence="1">The sequence shown here is derived from an EMBL/GenBank/DDBJ whole genome shotgun (WGS) entry which is preliminary data.</text>
</comment>
<gene>
    <name evidence="1" type="ORF">ISF6_1098</name>
</gene>
<dbReference type="AlphaFoldDB" id="A0A0K8NU01"/>
<organism evidence="1 2">
    <name type="scientific">Piscinibacter sakaiensis</name>
    <name type="common">Ideonella sakaiensis</name>
    <dbReference type="NCBI Taxonomy" id="1547922"/>
    <lineage>
        <taxon>Bacteria</taxon>
        <taxon>Pseudomonadati</taxon>
        <taxon>Pseudomonadota</taxon>
        <taxon>Betaproteobacteria</taxon>
        <taxon>Burkholderiales</taxon>
        <taxon>Sphaerotilaceae</taxon>
        <taxon>Piscinibacter</taxon>
    </lineage>
</organism>
<evidence type="ECO:0000313" key="2">
    <source>
        <dbReference type="Proteomes" id="UP000037660"/>
    </source>
</evidence>
<accession>A0A0K8NU01</accession>
<reference evidence="1 2" key="2">
    <citation type="journal article" date="2016" name="Science">
        <title>A bacterium that degrades and assimilates poly(ethylene terephthalate).</title>
        <authorList>
            <person name="Yoshida S."/>
            <person name="Hiraga K."/>
            <person name="Takehana T."/>
            <person name="Taniguchi I."/>
            <person name="Yamaji H."/>
            <person name="Maeda Y."/>
            <person name="Toyohara K."/>
            <person name="Miyamoto K."/>
            <person name="Kimura Y."/>
            <person name="Oda K."/>
        </authorList>
    </citation>
    <scope>NUCLEOTIDE SEQUENCE [LARGE SCALE GENOMIC DNA]</scope>
    <source>
        <strain evidence="2">NBRC 110686 / TISTR 2288 / 201-F6</strain>
    </source>
</reference>
<protein>
    <submittedName>
        <fullName evidence="1">Uncharacterized protein</fullName>
    </submittedName>
</protein>
<evidence type="ECO:0000313" key="1">
    <source>
        <dbReference type="EMBL" id="GAP33843.1"/>
    </source>
</evidence>
<keyword evidence="2" id="KW-1185">Reference proteome</keyword>
<reference evidence="2" key="1">
    <citation type="submission" date="2015-07" db="EMBL/GenBank/DDBJ databases">
        <title>Discovery of a poly(ethylene terephthalate assimilation.</title>
        <authorList>
            <person name="Yoshida S."/>
            <person name="Hiraga K."/>
            <person name="Takehana T."/>
            <person name="Taniguchi I."/>
            <person name="Yamaji H."/>
            <person name="Maeda Y."/>
            <person name="Toyohara K."/>
            <person name="Miyamoto K."/>
            <person name="Kimura Y."/>
            <person name="Oda K."/>
        </authorList>
    </citation>
    <scope>NUCLEOTIDE SEQUENCE [LARGE SCALE GENOMIC DNA]</scope>
    <source>
        <strain evidence="2">NBRC 110686 / TISTR 2288 / 201-F6</strain>
    </source>
</reference>
<dbReference type="STRING" id="1547922.ISF6_1098"/>